<organism evidence="1 2">
    <name type="scientific">Trichonephila inaurata madagascariensis</name>
    <dbReference type="NCBI Taxonomy" id="2747483"/>
    <lineage>
        <taxon>Eukaryota</taxon>
        <taxon>Metazoa</taxon>
        <taxon>Ecdysozoa</taxon>
        <taxon>Arthropoda</taxon>
        <taxon>Chelicerata</taxon>
        <taxon>Arachnida</taxon>
        <taxon>Araneae</taxon>
        <taxon>Araneomorphae</taxon>
        <taxon>Entelegynae</taxon>
        <taxon>Araneoidea</taxon>
        <taxon>Nephilidae</taxon>
        <taxon>Trichonephila</taxon>
        <taxon>Trichonephila inaurata</taxon>
    </lineage>
</organism>
<evidence type="ECO:0000313" key="1">
    <source>
        <dbReference type="EMBL" id="GFS42743.1"/>
    </source>
</evidence>
<evidence type="ECO:0000313" key="2">
    <source>
        <dbReference type="Proteomes" id="UP000886998"/>
    </source>
</evidence>
<dbReference type="Proteomes" id="UP000886998">
    <property type="component" value="Unassembled WGS sequence"/>
</dbReference>
<dbReference type="AlphaFoldDB" id="A0A8X6IFD6"/>
<comment type="caution">
    <text evidence="1">The sequence shown here is derived from an EMBL/GenBank/DDBJ whole genome shotgun (WGS) entry which is preliminary data.</text>
</comment>
<protein>
    <submittedName>
        <fullName evidence="1">Uncharacterized protein</fullName>
    </submittedName>
</protein>
<dbReference type="EMBL" id="BMAV01025579">
    <property type="protein sequence ID" value="GFS42743.1"/>
    <property type="molecule type" value="Genomic_DNA"/>
</dbReference>
<name>A0A8X6IFD6_9ARAC</name>
<keyword evidence="2" id="KW-1185">Reference proteome</keyword>
<sequence length="95" mass="10716">MRQPTPLERAKYLLINHVHPFFSHCQTIERNNIVWVGMASAGCSKGRRRATSAPQVPASDVSIATNQSMKRAGREISCRLYDLQTIIRGVELSYE</sequence>
<proteinExistence type="predicted"/>
<gene>
    <name evidence="1" type="ORF">TNIN_170691</name>
</gene>
<accession>A0A8X6IFD6</accession>
<reference evidence="1" key="1">
    <citation type="submission" date="2020-08" db="EMBL/GenBank/DDBJ databases">
        <title>Multicomponent nature underlies the extraordinary mechanical properties of spider dragline silk.</title>
        <authorList>
            <person name="Kono N."/>
            <person name="Nakamura H."/>
            <person name="Mori M."/>
            <person name="Yoshida Y."/>
            <person name="Ohtoshi R."/>
            <person name="Malay A.D."/>
            <person name="Moran D.A.P."/>
            <person name="Tomita M."/>
            <person name="Numata K."/>
            <person name="Arakawa K."/>
        </authorList>
    </citation>
    <scope>NUCLEOTIDE SEQUENCE</scope>
</reference>